<feature type="transmembrane region" description="Helical" evidence="1">
    <location>
        <begin position="199"/>
        <end position="216"/>
    </location>
</feature>
<keyword evidence="1" id="KW-0472">Membrane</keyword>
<feature type="transmembrane region" description="Helical" evidence="1">
    <location>
        <begin position="331"/>
        <end position="351"/>
    </location>
</feature>
<proteinExistence type="predicted"/>
<feature type="transmembrane region" description="Helical" evidence="1">
    <location>
        <begin position="228"/>
        <end position="252"/>
    </location>
</feature>
<feature type="transmembrane region" description="Helical" evidence="1">
    <location>
        <begin position="44"/>
        <end position="65"/>
    </location>
</feature>
<evidence type="ECO:0000313" key="2">
    <source>
        <dbReference type="EMBL" id="WKN40029.1"/>
    </source>
</evidence>
<feature type="transmembrane region" description="Helical" evidence="1">
    <location>
        <begin position="21"/>
        <end position="38"/>
    </location>
</feature>
<sequence>MTITLGKKIVLAKFKEHKYTYLAALLVIFIILLPKGGIKPGGIPLTTGYGLLFFIAGLAFTAYTYTGKIFFLGKRQLICLTAIIPFFLVSSLKIFATGFLSLGFVISFYISLFFIPVTFLLLFYHPIKHINPTHTIQLIKQCVFFTALYGIILFFYKIVTGSFIEIPLVTVNLGDVGELEEKHIDRGGIFKLISTYNNGNIYGVCMLMLLPFFMYAEKRTYRKFIVKFALLLTLSRTVWITLILCEIFYFIFIRKKTVKSVMGILAIIALLVVAVITGLSLLQRDISFIADQSLGGRGDQIEALAESTFLPNFSEPFQYVREMVYFSVIENFGWISLPLFFMFLSTPLVLLLSNKSSRRSSIIKSFALGLFLYHIAAFVDGALLYIPVMAIYWIVVTIAISNPNLQLAEEY</sequence>
<feature type="transmembrane region" description="Helical" evidence="1">
    <location>
        <begin position="77"/>
        <end position="96"/>
    </location>
</feature>
<organism evidence="2">
    <name type="scientific">Roseihalotalea indica</name>
    <dbReference type="NCBI Taxonomy" id="2867963"/>
    <lineage>
        <taxon>Bacteria</taxon>
        <taxon>Pseudomonadati</taxon>
        <taxon>Bacteroidota</taxon>
        <taxon>Cytophagia</taxon>
        <taxon>Cytophagales</taxon>
        <taxon>Catalimonadaceae</taxon>
        <taxon>Roseihalotalea</taxon>
    </lineage>
</organism>
<dbReference type="AlphaFoldDB" id="A0AA49JJZ8"/>
<evidence type="ECO:0000256" key="1">
    <source>
        <dbReference type="SAM" id="Phobius"/>
    </source>
</evidence>
<feature type="transmembrane region" description="Helical" evidence="1">
    <location>
        <begin position="102"/>
        <end position="123"/>
    </location>
</feature>
<gene>
    <name evidence="2" type="ORF">K4G66_15150</name>
</gene>
<accession>A0AA49JJZ8</accession>
<name>A0AA49JJZ8_9BACT</name>
<keyword evidence="1" id="KW-0812">Transmembrane</keyword>
<reference evidence="2" key="2">
    <citation type="journal article" date="2024" name="Antonie Van Leeuwenhoek">
        <title>Roseihalotalea indica gen. nov., sp. nov., a halophilic Bacteroidetes from mesopelagic Southwest Indian Ocean with higher carbohydrate metabolic potential.</title>
        <authorList>
            <person name="Chen B."/>
            <person name="Zhang M."/>
            <person name="Lin D."/>
            <person name="Ye J."/>
            <person name="Tang K."/>
        </authorList>
    </citation>
    <scope>NUCLEOTIDE SEQUENCE</scope>
    <source>
        <strain evidence="2">TK19036</strain>
    </source>
</reference>
<feature type="transmembrane region" description="Helical" evidence="1">
    <location>
        <begin position="371"/>
        <end position="395"/>
    </location>
</feature>
<dbReference type="EMBL" id="CP120682">
    <property type="protein sequence ID" value="WKN40029.1"/>
    <property type="molecule type" value="Genomic_DNA"/>
</dbReference>
<feature type="transmembrane region" description="Helical" evidence="1">
    <location>
        <begin position="143"/>
        <end position="164"/>
    </location>
</feature>
<feature type="transmembrane region" description="Helical" evidence="1">
    <location>
        <begin position="264"/>
        <end position="282"/>
    </location>
</feature>
<reference evidence="2" key="1">
    <citation type="journal article" date="2023" name="Comput. Struct. Biotechnol. J.">
        <title>Discovery of a novel marine Bacteroidetes with a rich repertoire of carbohydrate-active enzymes.</title>
        <authorList>
            <person name="Chen B."/>
            <person name="Liu G."/>
            <person name="Chen Q."/>
            <person name="Wang H."/>
            <person name="Liu L."/>
            <person name="Tang K."/>
        </authorList>
    </citation>
    <scope>NUCLEOTIDE SEQUENCE</scope>
    <source>
        <strain evidence="2">TK19036</strain>
    </source>
</reference>
<protein>
    <submittedName>
        <fullName evidence="2">Uncharacterized protein</fullName>
    </submittedName>
</protein>
<keyword evidence="1" id="KW-1133">Transmembrane helix</keyword>